<keyword evidence="4" id="KW-0472">Membrane</keyword>
<accession>H1Y4F3</accession>
<dbReference type="Proteomes" id="UP000002774">
    <property type="component" value="Chromosome"/>
</dbReference>
<feature type="domain" description="SusD-like N-terminal" evidence="7">
    <location>
        <begin position="82"/>
        <end position="222"/>
    </location>
</feature>
<keyword evidence="9" id="KW-1185">Reference proteome</keyword>
<evidence type="ECO:0000256" key="4">
    <source>
        <dbReference type="ARBA" id="ARBA00023136"/>
    </source>
</evidence>
<dbReference type="Pfam" id="PF07980">
    <property type="entry name" value="SusD_RagB"/>
    <property type="match status" value="1"/>
</dbReference>
<dbReference type="AlphaFoldDB" id="H1Y4F3"/>
<evidence type="ECO:0000259" key="7">
    <source>
        <dbReference type="Pfam" id="PF14322"/>
    </source>
</evidence>
<comment type="subcellular location">
    <subcellularLocation>
        <location evidence="1">Cell outer membrane</location>
    </subcellularLocation>
</comment>
<evidence type="ECO:0000256" key="5">
    <source>
        <dbReference type="ARBA" id="ARBA00023237"/>
    </source>
</evidence>
<proteinExistence type="inferred from homology"/>
<reference evidence="8" key="1">
    <citation type="submission" date="2011-09" db="EMBL/GenBank/DDBJ databases">
        <title>The permanent draft genome of Mucilaginibacter paludis DSM 18603.</title>
        <authorList>
            <consortium name="US DOE Joint Genome Institute (JGI-PGF)"/>
            <person name="Lucas S."/>
            <person name="Han J."/>
            <person name="Lapidus A."/>
            <person name="Bruce D."/>
            <person name="Goodwin L."/>
            <person name="Pitluck S."/>
            <person name="Peters L."/>
            <person name="Kyrpides N."/>
            <person name="Mavromatis K."/>
            <person name="Ivanova N."/>
            <person name="Mikhailova N."/>
            <person name="Held B."/>
            <person name="Detter J.C."/>
            <person name="Tapia R."/>
            <person name="Han C."/>
            <person name="Land M."/>
            <person name="Hauser L."/>
            <person name="Markowitz V."/>
            <person name="Cheng J.-F."/>
            <person name="Hugenholtz P."/>
            <person name="Woyke T."/>
            <person name="Wu D."/>
            <person name="Tindall B."/>
            <person name="Brambilla E."/>
            <person name="Klenk H.-P."/>
            <person name="Eisen J.A."/>
        </authorList>
    </citation>
    <scope>NUCLEOTIDE SEQUENCE [LARGE SCALE GENOMIC DNA]</scope>
    <source>
        <strain evidence="8">DSM 18603</strain>
    </source>
</reference>
<sequence length="603" mass="67113">MKKHNILVIATVMLISITTSCKKGYLDQVPNDRLTLDATFNNSTTAVEFLANTYSYLPDEANQQNAPGSNAGVWTGGSSEAEYDWGFVASQNINNGAYDASSSFVSAYWNNYYQGIRSATIFIANIDKVPNLSANLKTQYKAEAKALRAIYYFYLMRIYGPLILLGEQTLAPDAAISTYQLSRSSIDDCVTYISNELDAAAKDLPAKPSNSNTYGRITSGFAQAIKSEALLYAASPLFNGNTDYSTLVNKDGTHLISQTVDVTKWAKAAAATKAFIDTYVPNTYNLYQENDNNGNYSAYLSCRDVMLVDWNSEVIYANTNPNVTTWQYDTTPYHQGFPGEVQGAGSLGATQEMVDAFFMANGKPITDPTSGYMQSGFQNFAAVNQDFPTYTYNQWIGREARFYVDITYNNSEWLDKNAGLFITDLTYHGNSGRNAGQNDYCPTGYIVRKNNPPSDRTQGNRTFVMLRLAEIYLNYAEALNESDPGNPDILKYVNLIRTRAGIPAYGQGVDAPAGQDAVRQAIRRERQIELAFENNRFFDVRRWKIATQTEAGALHGLNINADAPDFYNVVTFETRVFNKKSYLFPIPQTDVNSDTQIVQNTGW</sequence>
<comment type="similarity">
    <text evidence="2">Belongs to the SusD family.</text>
</comment>
<dbReference type="OrthoDB" id="608091at2"/>
<name>H1Y4F3_9SPHI</name>
<keyword evidence="5" id="KW-0998">Cell outer membrane</keyword>
<organism evidence="8 9">
    <name type="scientific">Mucilaginibacter paludis DSM 18603</name>
    <dbReference type="NCBI Taxonomy" id="714943"/>
    <lineage>
        <taxon>Bacteria</taxon>
        <taxon>Pseudomonadati</taxon>
        <taxon>Bacteroidota</taxon>
        <taxon>Sphingobacteriia</taxon>
        <taxon>Sphingobacteriales</taxon>
        <taxon>Sphingobacteriaceae</taxon>
        <taxon>Mucilaginibacter</taxon>
    </lineage>
</organism>
<evidence type="ECO:0000259" key="6">
    <source>
        <dbReference type="Pfam" id="PF07980"/>
    </source>
</evidence>
<gene>
    <name evidence="8" type="ORF">Mucpa_1630</name>
</gene>
<dbReference type="EMBL" id="CM001403">
    <property type="protein sequence ID" value="EHQ25787.1"/>
    <property type="molecule type" value="Genomic_DNA"/>
</dbReference>
<dbReference type="eggNOG" id="COG0614">
    <property type="taxonomic scope" value="Bacteria"/>
</dbReference>
<dbReference type="InterPro" id="IPR011990">
    <property type="entry name" value="TPR-like_helical_dom_sf"/>
</dbReference>
<dbReference type="Pfam" id="PF14322">
    <property type="entry name" value="SusD-like_3"/>
    <property type="match status" value="1"/>
</dbReference>
<dbReference type="STRING" id="714943.Mucpa_1630"/>
<dbReference type="InterPro" id="IPR012944">
    <property type="entry name" value="SusD_RagB_dom"/>
</dbReference>
<dbReference type="HOGENOM" id="CLU_015553_0_3_10"/>
<dbReference type="Gene3D" id="1.25.40.390">
    <property type="match status" value="1"/>
</dbReference>
<dbReference type="GO" id="GO:0009279">
    <property type="term" value="C:cell outer membrane"/>
    <property type="evidence" value="ECO:0007669"/>
    <property type="project" value="UniProtKB-SubCell"/>
</dbReference>
<dbReference type="SUPFAM" id="SSF48452">
    <property type="entry name" value="TPR-like"/>
    <property type="match status" value="1"/>
</dbReference>
<evidence type="ECO:0000256" key="2">
    <source>
        <dbReference type="ARBA" id="ARBA00006275"/>
    </source>
</evidence>
<dbReference type="PROSITE" id="PS51257">
    <property type="entry name" value="PROKAR_LIPOPROTEIN"/>
    <property type="match status" value="1"/>
</dbReference>
<evidence type="ECO:0000256" key="3">
    <source>
        <dbReference type="ARBA" id="ARBA00022729"/>
    </source>
</evidence>
<dbReference type="RefSeq" id="WP_008505672.1">
    <property type="nucleotide sequence ID" value="NZ_CM001403.1"/>
</dbReference>
<evidence type="ECO:0000313" key="8">
    <source>
        <dbReference type="EMBL" id="EHQ25787.1"/>
    </source>
</evidence>
<feature type="domain" description="RagB/SusD" evidence="6">
    <location>
        <begin position="324"/>
        <end position="603"/>
    </location>
</feature>
<dbReference type="InterPro" id="IPR033985">
    <property type="entry name" value="SusD-like_N"/>
</dbReference>
<evidence type="ECO:0000313" key="9">
    <source>
        <dbReference type="Proteomes" id="UP000002774"/>
    </source>
</evidence>
<evidence type="ECO:0000256" key="1">
    <source>
        <dbReference type="ARBA" id="ARBA00004442"/>
    </source>
</evidence>
<protein>
    <submittedName>
        <fullName evidence="8">RagB/SusD domain-containing protein</fullName>
    </submittedName>
</protein>
<keyword evidence="3" id="KW-0732">Signal</keyword>